<evidence type="ECO:0000313" key="3">
    <source>
        <dbReference type="Proteomes" id="UP001286313"/>
    </source>
</evidence>
<dbReference type="Proteomes" id="UP001286313">
    <property type="component" value="Unassembled WGS sequence"/>
</dbReference>
<sequence>MFGGGVGVAGCVRDQSWGRDASTPRPPTPPPPPPHSLLSSPLILLSPHSLSPLILPSLSPLFIPTLSPLPLPPCLPSSFPPCLPSSFPPCLPSLSLPVPLLPSTTTRRVGLSGPVRM</sequence>
<comment type="caution">
    <text evidence="2">The sequence shown here is derived from an EMBL/GenBank/DDBJ whole genome shotgun (WGS) entry which is preliminary data.</text>
</comment>
<organism evidence="2 3">
    <name type="scientific">Petrolisthes cinctipes</name>
    <name type="common">Flat porcelain crab</name>
    <dbReference type="NCBI Taxonomy" id="88211"/>
    <lineage>
        <taxon>Eukaryota</taxon>
        <taxon>Metazoa</taxon>
        <taxon>Ecdysozoa</taxon>
        <taxon>Arthropoda</taxon>
        <taxon>Crustacea</taxon>
        <taxon>Multicrustacea</taxon>
        <taxon>Malacostraca</taxon>
        <taxon>Eumalacostraca</taxon>
        <taxon>Eucarida</taxon>
        <taxon>Decapoda</taxon>
        <taxon>Pleocyemata</taxon>
        <taxon>Anomura</taxon>
        <taxon>Galatheoidea</taxon>
        <taxon>Porcellanidae</taxon>
        <taxon>Petrolisthes</taxon>
    </lineage>
</organism>
<keyword evidence="3" id="KW-1185">Reference proteome</keyword>
<evidence type="ECO:0000256" key="1">
    <source>
        <dbReference type="SAM" id="MobiDB-lite"/>
    </source>
</evidence>
<protein>
    <submittedName>
        <fullName evidence="2">Uncharacterized protein</fullName>
    </submittedName>
</protein>
<reference evidence="2" key="1">
    <citation type="submission" date="2023-10" db="EMBL/GenBank/DDBJ databases">
        <title>Genome assemblies of two species of porcelain crab, Petrolisthes cinctipes and Petrolisthes manimaculis (Anomura: Porcellanidae).</title>
        <authorList>
            <person name="Angst P."/>
        </authorList>
    </citation>
    <scope>NUCLEOTIDE SEQUENCE</scope>
    <source>
        <strain evidence="2">PB745_01</strain>
        <tissue evidence="2">Gill</tissue>
    </source>
</reference>
<accession>A0AAE1G0E7</accession>
<dbReference type="EMBL" id="JAWQEG010000924">
    <property type="protein sequence ID" value="KAK3884037.1"/>
    <property type="molecule type" value="Genomic_DNA"/>
</dbReference>
<feature type="compositionally biased region" description="Pro residues" evidence="1">
    <location>
        <begin position="24"/>
        <end position="35"/>
    </location>
</feature>
<feature type="region of interest" description="Disordered" evidence="1">
    <location>
        <begin position="1"/>
        <end position="38"/>
    </location>
</feature>
<name>A0AAE1G0E7_PETCI</name>
<dbReference type="AlphaFoldDB" id="A0AAE1G0E7"/>
<evidence type="ECO:0000313" key="2">
    <source>
        <dbReference type="EMBL" id="KAK3884037.1"/>
    </source>
</evidence>
<gene>
    <name evidence="2" type="ORF">Pcinc_011705</name>
</gene>
<proteinExistence type="predicted"/>